<dbReference type="AlphaFoldDB" id="A0A942E2Z2"/>
<reference evidence="2" key="1">
    <citation type="submission" date="2021-04" db="EMBL/GenBank/DDBJ databases">
        <title>Pseudaminobacter soli sp. nov., isolated from paddy soil contaminated by heavy metals.</title>
        <authorList>
            <person name="Zhang K."/>
        </authorList>
    </citation>
    <scope>NUCLEOTIDE SEQUENCE</scope>
    <source>
        <strain evidence="2">19-2017</strain>
    </source>
</reference>
<name>A0A942E2Z2_9HYPH</name>
<organism evidence="2 3">
    <name type="scientific">Pseudaminobacter soli</name>
    <name type="common">ex Zhang et al. 2022</name>
    <dbReference type="NCBI Taxonomy" id="2831468"/>
    <lineage>
        <taxon>Bacteria</taxon>
        <taxon>Pseudomonadati</taxon>
        <taxon>Pseudomonadota</taxon>
        <taxon>Alphaproteobacteria</taxon>
        <taxon>Hyphomicrobiales</taxon>
        <taxon>Phyllobacteriaceae</taxon>
        <taxon>Pseudaminobacter</taxon>
    </lineage>
</organism>
<evidence type="ECO:0000313" key="3">
    <source>
        <dbReference type="Proteomes" id="UP000680348"/>
    </source>
</evidence>
<dbReference type="RefSeq" id="WP_188253079.1">
    <property type="nucleotide sequence ID" value="NZ_JABVCF010000001.1"/>
</dbReference>
<accession>A0A942E2Z2</accession>
<gene>
    <name evidence="2" type="ORF">KEU06_02835</name>
</gene>
<keyword evidence="2" id="KW-0808">Transferase</keyword>
<keyword evidence="2" id="KW-0012">Acyltransferase</keyword>
<dbReference type="EC" id="2.3.1.-" evidence="2"/>
<keyword evidence="3" id="KW-1185">Reference proteome</keyword>
<protein>
    <submittedName>
        <fullName evidence="2">GNAT family N-acetyltransferase</fullName>
        <ecNumber evidence="2">2.3.1.-</ecNumber>
    </submittedName>
</protein>
<comment type="caution">
    <text evidence="2">The sequence shown here is derived from an EMBL/GenBank/DDBJ whole genome shotgun (WGS) entry which is preliminary data.</text>
</comment>
<dbReference type="Proteomes" id="UP000680348">
    <property type="component" value="Unassembled WGS sequence"/>
</dbReference>
<dbReference type="SUPFAM" id="SSF55729">
    <property type="entry name" value="Acyl-CoA N-acyltransferases (Nat)"/>
    <property type="match status" value="1"/>
</dbReference>
<sequence length="343" mass="38424">MRSPGLATASPRWPEAELPLRTEVIAGLDDLRRIERLWWSLWERCPPATPFQSPAWLLPWWEVFAPGRLAAIAAWRDNELYGLAAFYLEPNTDRLLPAGISLSDYLDVLIDPDSEEEAGTAIVHTAVALPWREWSFEDLAAGACAMRLPVLPGTKETVSPHHAAPVIPLCGGDDLCCCVPARRRRQLRRAIAAAERLGEISIERKEDAPKQFLDELIRLHGARWEGDGVLNGADVLRFHRLALPRLAARGLARCWLMSIDGKPVGAYYGFGDHDRAYAYIGGFDPDYSEVSPGSILTGHAIRQAIREGAREFHFLRGGEAYKFSWGAKERWTSRRVFTRTETS</sequence>
<dbReference type="GO" id="GO:0016746">
    <property type="term" value="F:acyltransferase activity"/>
    <property type="evidence" value="ECO:0007669"/>
    <property type="project" value="UniProtKB-KW"/>
</dbReference>
<dbReference type="Pfam" id="PF13480">
    <property type="entry name" value="Acetyltransf_6"/>
    <property type="match status" value="1"/>
</dbReference>
<evidence type="ECO:0000313" key="2">
    <source>
        <dbReference type="EMBL" id="MBS3647562.1"/>
    </source>
</evidence>
<evidence type="ECO:0000259" key="1">
    <source>
        <dbReference type="Pfam" id="PF13480"/>
    </source>
</evidence>
<dbReference type="InterPro" id="IPR016181">
    <property type="entry name" value="Acyl_CoA_acyltransferase"/>
</dbReference>
<dbReference type="EMBL" id="JAGWCR010000001">
    <property type="protein sequence ID" value="MBS3647562.1"/>
    <property type="molecule type" value="Genomic_DNA"/>
</dbReference>
<dbReference type="Gene3D" id="3.40.630.30">
    <property type="match status" value="1"/>
</dbReference>
<proteinExistence type="predicted"/>
<feature type="domain" description="BioF2-like acetyltransferase" evidence="1">
    <location>
        <begin position="182"/>
        <end position="322"/>
    </location>
</feature>
<dbReference type="InterPro" id="IPR038740">
    <property type="entry name" value="BioF2-like_GNAT_dom"/>
</dbReference>